<feature type="compositionally biased region" description="Polar residues" evidence="1">
    <location>
        <begin position="62"/>
        <end position="73"/>
    </location>
</feature>
<feature type="region of interest" description="Disordered" evidence="1">
    <location>
        <begin position="43"/>
        <end position="73"/>
    </location>
</feature>
<evidence type="ECO:0000313" key="2">
    <source>
        <dbReference type="EMBL" id="KAK3757192.1"/>
    </source>
</evidence>
<sequence>MSFREVLIPKDPNPTPWSSKSALVRAAQEMVLVCETGTPVHATSEKTQENWSIQSEKRLGPNGSTNHDINITG</sequence>
<gene>
    <name evidence="2" type="ORF">RRG08_042876</name>
</gene>
<protein>
    <submittedName>
        <fullName evidence="2">Uncharacterized protein</fullName>
    </submittedName>
</protein>
<evidence type="ECO:0000256" key="1">
    <source>
        <dbReference type="SAM" id="MobiDB-lite"/>
    </source>
</evidence>
<comment type="caution">
    <text evidence="2">The sequence shown here is derived from an EMBL/GenBank/DDBJ whole genome shotgun (WGS) entry which is preliminary data.</text>
</comment>
<dbReference type="AlphaFoldDB" id="A0AAE0YUC9"/>
<accession>A0AAE0YUC9</accession>
<reference evidence="2" key="1">
    <citation type="journal article" date="2023" name="G3 (Bethesda)">
        <title>A reference genome for the long-term kleptoplast-retaining sea slug Elysia crispata morphotype clarki.</title>
        <authorList>
            <person name="Eastman K.E."/>
            <person name="Pendleton A.L."/>
            <person name="Shaikh M.A."/>
            <person name="Suttiyut T."/>
            <person name="Ogas R."/>
            <person name="Tomko P."/>
            <person name="Gavelis G."/>
            <person name="Widhalm J.R."/>
            <person name="Wisecaver J.H."/>
        </authorList>
    </citation>
    <scope>NUCLEOTIDE SEQUENCE</scope>
    <source>
        <strain evidence="2">ECLA1</strain>
    </source>
</reference>
<dbReference type="EMBL" id="JAWDGP010005402">
    <property type="protein sequence ID" value="KAK3757192.1"/>
    <property type="molecule type" value="Genomic_DNA"/>
</dbReference>
<evidence type="ECO:0000313" key="3">
    <source>
        <dbReference type="Proteomes" id="UP001283361"/>
    </source>
</evidence>
<dbReference type="Proteomes" id="UP001283361">
    <property type="component" value="Unassembled WGS sequence"/>
</dbReference>
<name>A0AAE0YUC9_9GAST</name>
<proteinExistence type="predicted"/>
<keyword evidence="3" id="KW-1185">Reference proteome</keyword>
<organism evidence="2 3">
    <name type="scientific">Elysia crispata</name>
    <name type="common">lettuce slug</name>
    <dbReference type="NCBI Taxonomy" id="231223"/>
    <lineage>
        <taxon>Eukaryota</taxon>
        <taxon>Metazoa</taxon>
        <taxon>Spiralia</taxon>
        <taxon>Lophotrochozoa</taxon>
        <taxon>Mollusca</taxon>
        <taxon>Gastropoda</taxon>
        <taxon>Heterobranchia</taxon>
        <taxon>Euthyneura</taxon>
        <taxon>Panpulmonata</taxon>
        <taxon>Sacoglossa</taxon>
        <taxon>Placobranchoidea</taxon>
        <taxon>Plakobranchidae</taxon>
        <taxon>Elysia</taxon>
    </lineage>
</organism>